<evidence type="ECO:0000256" key="4">
    <source>
        <dbReference type="ARBA" id="ARBA00022475"/>
    </source>
</evidence>
<keyword evidence="6" id="KW-0812">Transmembrane</keyword>
<evidence type="ECO:0000259" key="10">
    <source>
        <dbReference type="Pfam" id="PF12693"/>
    </source>
</evidence>
<gene>
    <name evidence="11" type="ORF">GCM10011289_03480</name>
</gene>
<dbReference type="Gene3D" id="3.30.420.380">
    <property type="match status" value="1"/>
</dbReference>
<comment type="similarity">
    <text evidence="2">Belongs to the GSP L family.</text>
</comment>
<keyword evidence="5" id="KW-0997">Cell inner membrane</keyword>
<dbReference type="GO" id="GO:0015627">
    <property type="term" value="C:type II protein secretion system complex"/>
    <property type="evidence" value="ECO:0007669"/>
    <property type="project" value="InterPro"/>
</dbReference>
<dbReference type="InterPro" id="IPR043129">
    <property type="entry name" value="ATPase_NBD"/>
</dbReference>
<evidence type="ECO:0000256" key="3">
    <source>
        <dbReference type="ARBA" id="ARBA00022448"/>
    </source>
</evidence>
<dbReference type="AlphaFoldDB" id="A0A918NX84"/>
<evidence type="ECO:0000313" key="11">
    <source>
        <dbReference type="EMBL" id="GGY04287.1"/>
    </source>
</evidence>
<comment type="caution">
    <text evidence="11">The sequence shown here is derived from an EMBL/GenBank/DDBJ whole genome shotgun (WGS) entry which is preliminary data.</text>
</comment>
<dbReference type="GO" id="GO:0005886">
    <property type="term" value="C:plasma membrane"/>
    <property type="evidence" value="ECO:0007669"/>
    <property type="project" value="UniProtKB-SubCell"/>
</dbReference>
<dbReference type="InterPro" id="IPR007812">
    <property type="entry name" value="T2SS_protein-GspL"/>
</dbReference>
<keyword evidence="8" id="KW-1133">Transmembrane helix</keyword>
<proteinExistence type="inferred from homology"/>
<evidence type="ECO:0000256" key="9">
    <source>
        <dbReference type="ARBA" id="ARBA00023136"/>
    </source>
</evidence>
<sequence>MNRIRTDLLRLRLPAAHAPGPFHGAWRLPSGQWQAARFDDPAAVAAGFQAKRLEVCPHPADVAMTGAELPPLSAKRLRLAVRGAVDLMALAPPDELAIGHGPRGETGSVPLAWMASAALADRLGDLARHGLRPAAVYPPPAFLPQPQDGAVSAAVVDGWMVVRAGPQTGILHPAPEGDCDARLRGLLPGMGDCRWYGADDPGAFNGNAWSWTLPTGRATPDVPWRRLRPLLGWGVAVMAVWLAGLNLYAARVEQEGVALKRNMAARVKSAFPELPVVLNPLQQARQMRDARKAGAGPVAAGDFAALLRASSALLSQSAAQVARLSYQGGQLEVRWREGASLKASELAALQAQARERGLAVDPDEGGLRIRAVPAEGTS</sequence>
<keyword evidence="3" id="KW-0813">Transport</keyword>
<accession>A0A918NX84</accession>
<dbReference type="NCBIfam" id="TIGR01709">
    <property type="entry name" value="typeII_sec_gspL"/>
    <property type="match status" value="1"/>
</dbReference>
<dbReference type="InterPro" id="IPR025691">
    <property type="entry name" value="GspL_pp_dom"/>
</dbReference>
<dbReference type="SUPFAM" id="SSF53067">
    <property type="entry name" value="Actin-like ATPase domain"/>
    <property type="match status" value="1"/>
</dbReference>
<dbReference type="GO" id="GO:0015628">
    <property type="term" value="P:protein secretion by the type II secretion system"/>
    <property type="evidence" value="ECO:0007669"/>
    <property type="project" value="InterPro"/>
</dbReference>
<evidence type="ECO:0000256" key="7">
    <source>
        <dbReference type="ARBA" id="ARBA00022927"/>
    </source>
</evidence>
<evidence type="ECO:0000256" key="5">
    <source>
        <dbReference type="ARBA" id="ARBA00022519"/>
    </source>
</evidence>
<evidence type="ECO:0000256" key="8">
    <source>
        <dbReference type="ARBA" id="ARBA00022989"/>
    </source>
</evidence>
<dbReference type="Proteomes" id="UP000645257">
    <property type="component" value="Unassembled WGS sequence"/>
</dbReference>
<reference evidence="11" key="1">
    <citation type="journal article" date="2014" name="Int. J. Syst. Evol. Microbiol.">
        <title>Complete genome sequence of Corynebacterium casei LMG S-19264T (=DSM 44701T), isolated from a smear-ripened cheese.</title>
        <authorList>
            <consortium name="US DOE Joint Genome Institute (JGI-PGF)"/>
            <person name="Walter F."/>
            <person name="Albersmeier A."/>
            <person name="Kalinowski J."/>
            <person name="Ruckert C."/>
        </authorList>
    </citation>
    <scope>NUCLEOTIDE SEQUENCE</scope>
    <source>
        <strain evidence="11">KCTC 32182</strain>
    </source>
</reference>
<dbReference type="GO" id="GO:0009276">
    <property type="term" value="C:Gram-negative-bacterium-type cell wall"/>
    <property type="evidence" value="ECO:0007669"/>
    <property type="project" value="InterPro"/>
</dbReference>
<reference evidence="11" key="2">
    <citation type="submission" date="2020-09" db="EMBL/GenBank/DDBJ databases">
        <authorList>
            <person name="Sun Q."/>
            <person name="Kim S."/>
        </authorList>
    </citation>
    <scope>NUCLEOTIDE SEQUENCE</scope>
    <source>
        <strain evidence="11">KCTC 32182</strain>
    </source>
</reference>
<name>A0A918NX84_9NEIS</name>
<dbReference type="RefSeq" id="WP_189530487.1">
    <property type="nucleotide sequence ID" value="NZ_BMYX01000001.1"/>
</dbReference>
<keyword evidence="12" id="KW-1185">Reference proteome</keyword>
<evidence type="ECO:0000256" key="1">
    <source>
        <dbReference type="ARBA" id="ARBA00004533"/>
    </source>
</evidence>
<evidence type="ECO:0000313" key="12">
    <source>
        <dbReference type="Proteomes" id="UP000645257"/>
    </source>
</evidence>
<organism evidence="11 12">
    <name type="scientific">Paludibacterium paludis</name>
    <dbReference type="NCBI Taxonomy" id="1225769"/>
    <lineage>
        <taxon>Bacteria</taxon>
        <taxon>Pseudomonadati</taxon>
        <taxon>Pseudomonadota</taxon>
        <taxon>Betaproteobacteria</taxon>
        <taxon>Neisseriales</taxon>
        <taxon>Chromobacteriaceae</taxon>
        <taxon>Paludibacterium</taxon>
    </lineage>
</organism>
<comment type="subcellular location">
    <subcellularLocation>
        <location evidence="1">Cell inner membrane</location>
    </subcellularLocation>
</comment>
<keyword evidence="4" id="KW-1003">Cell membrane</keyword>
<keyword evidence="7" id="KW-0653">Protein transport</keyword>
<dbReference type="Pfam" id="PF12693">
    <property type="entry name" value="GspL_C"/>
    <property type="match status" value="1"/>
</dbReference>
<keyword evidence="9" id="KW-0472">Membrane</keyword>
<dbReference type="EMBL" id="BMYX01000001">
    <property type="protein sequence ID" value="GGY04287.1"/>
    <property type="molecule type" value="Genomic_DNA"/>
</dbReference>
<feature type="domain" description="GspL periplasmic" evidence="10">
    <location>
        <begin position="224"/>
        <end position="363"/>
    </location>
</feature>
<evidence type="ECO:0000256" key="6">
    <source>
        <dbReference type="ARBA" id="ARBA00022692"/>
    </source>
</evidence>
<evidence type="ECO:0000256" key="2">
    <source>
        <dbReference type="ARBA" id="ARBA00005318"/>
    </source>
</evidence>
<protein>
    <recommendedName>
        <fullName evidence="10">GspL periplasmic domain-containing protein</fullName>
    </recommendedName>
</protein>